<evidence type="ECO:0000313" key="2">
    <source>
        <dbReference type="EMBL" id="KAA0692320.1"/>
    </source>
</evidence>
<evidence type="ECO:0000313" key="5">
    <source>
        <dbReference type="Proteomes" id="UP000275747"/>
    </source>
</evidence>
<dbReference type="EMBL" id="CP033041">
    <property type="protein sequence ID" value="AYM72195.1"/>
    <property type="molecule type" value="Genomic_DNA"/>
</dbReference>
<proteinExistence type="predicted"/>
<dbReference type="EMBL" id="QOVC01000002">
    <property type="protein sequence ID" value="KAA0692320.1"/>
    <property type="molecule type" value="Genomic_DNA"/>
</dbReference>
<reference evidence="3 4" key="1">
    <citation type="submission" date="2017-05" db="EMBL/GenBank/DDBJ databases">
        <title>The Genome Sequence of Enterococcus faecium 7H8_DIV0219.</title>
        <authorList>
            <consortium name="The Broad Institute Genomics Platform"/>
            <consortium name="The Broad Institute Genomic Center for Infectious Diseases"/>
            <person name="Earl A."/>
            <person name="Manson A."/>
            <person name="Schwartman J."/>
            <person name="Gilmore M."/>
            <person name="Abouelleil A."/>
            <person name="Cao P."/>
            <person name="Chapman S."/>
            <person name="Cusick C."/>
            <person name="Shea T."/>
            <person name="Young S."/>
            <person name="Neafsey D."/>
            <person name="Nusbaum C."/>
            <person name="Birren B."/>
        </authorList>
    </citation>
    <scope>NUCLEOTIDE SEQUENCE [LARGE SCALE GENOMIC DNA]</scope>
    <source>
        <strain evidence="3 4">7H8_DIV0219</strain>
    </source>
</reference>
<name>A0A242BBE8_ENTFC</name>
<accession>A0A242BBE8</accession>
<dbReference type="Proteomes" id="UP000194885">
    <property type="component" value="Unassembled WGS sequence"/>
</dbReference>
<evidence type="ECO:0000313" key="4">
    <source>
        <dbReference type="Proteomes" id="UP000194885"/>
    </source>
</evidence>
<dbReference type="Proteomes" id="UP000448762">
    <property type="component" value="Unassembled WGS sequence"/>
</dbReference>
<dbReference type="AlphaFoldDB" id="A0A242BBE8"/>
<organism evidence="3 4">
    <name type="scientific">Enterococcus faecium</name>
    <name type="common">Streptococcus faecium</name>
    <dbReference type="NCBI Taxonomy" id="1352"/>
    <lineage>
        <taxon>Bacteria</taxon>
        <taxon>Bacillati</taxon>
        <taxon>Bacillota</taxon>
        <taxon>Bacilli</taxon>
        <taxon>Lactobacillales</taxon>
        <taxon>Enterococcaceae</taxon>
        <taxon>Enterococcus</taxon>
    </lineage>
</organism>
<protein>
    <submittedName>
        <fullName evidence="3">Uncharacterized protein</fullName>
    </submittedName>
</protein>
<evidence type="ECO:0000313" key="3">
    <source>
        <dbReference type="EMBL" id="OTN92751.1"/>
    </source>
</evidence>
<dbReference type="RefSeq" id="WP_002374905.1">
    <property type="nucleotide sequence ID" value="NZ_CABGQB010000001.1"/>
</dbReference>
<evidence type="ECO:0000313" key="1">
    <source>
        <dbReference type="EMBL" id="AYM72195.1"/>
    </source>
</evidence>
<sequence>MNFTRKDKYTIKEEVFRLISQQENTDKDQDLQFLEAELAKLFIANQNETTEPDEEQLYIGKWLFDEFQPLDENTGIGYFVFLSPVGFTPGVLVKQNDEITVKAWPALFSVIKAEGVIKKIQSAYYKSQFIANSKLMNMFYNRLVEIARPGKIPQTFTYTQQKNLYEEVLYSRDLSEFSPWEEVRLHELLSTKPVSLNFFNALDNKRKLISTNYWEVFAARKKWMEEKKIADQQIQFVQLKKEKLYYGLYSR</sequence>
<dbReference type="EMBL" id="NGKW01000006">
    <property type="protein sequence ID" value="OTN92751.1"/>
    <property type="molecule type" value="Genomic_DNA"/>
</dbReference>
<dbReference type="Proteomes" id="UP000275747">
    <property type="component" value="Chromosome"/>
</dbReference>
<reference evidence="1 5" key="3">
    <citation type="submission" date="2018-10" db="EMBL/GenBank/DDBJ databases">
        <title>Escaping from acidified nitrite in gastric host defense: Transcriptomic basis for resistance to free nitrous acid in Enterococcus faecalis.</title>
        <authorList>
            <person name="Yu Z."/>
            <person name="Shi D."/>
            <person name="Liu W."/>
            <person name="Meng F."/>
        </authorList>
    </citation>
    <scope>NUCLEOTIDE SEQUENCE [LARGE SCALE GENOMIC DNA]</scope>
    <source>
        <strain evidence="1 5">JE1</strain>
    </source>
</reference>
<gene>
    <name evidence="3" type="ORF">A5810_002636</name>
    <name evidence="1" type="ORF">D9Z05_02470</name>
    <name evidence="2" type="ORF">DTX73_03825</name>
</gene>
<evidence type="ECO:0000313" key="6">
    <source>
        <dbReference type="Proteomes" id="UP000448762"/>
    </source>
</evidence>
<reference evidence="2 6" key="2">
    <citation type="submission" date="2018-07" db="EMBL/GenBank/DDBJ databases">
        <title>High quality draft genome sequencing of Enterococcus faecium exhibiting probiotic potential isolated from mucus of freshwater fish.</title>
        <authorList>
            <person name="El-Jeni R."/>
            <person name="Ghedira K."/>
            <person name="Abdelhak S."/>
            <person name="El-Bour M."/>
            <person name="Bouhaouala-Zahar B."/>
        </authorList>
    </citation>
    <scope>NUCLEOTIDE SEQUENCE [LARGE SCALE GENOMIC DNA]</scope>
    <source>
        <strain evidence="2 6">R.A73</strain>
    </source>
</reference>